<dbReference type="AlphaFoldDB" id="A0A8S1S4P2"/>
<keyword evidence="2" id="KW-1185">Reference proteome</keyword>
<reference evidence="1" key="1">
    <citation type="submission" date="2021-01" db="EMBL/GenBank/DDBJ databases">
        <authorList>
            <consortium name="Genoscope - CEA"/>
            <person name="William W."/>
        </authorList>
    </citation>
    <scope>NUCLEOTIDE SEQUENCE</scope>
</reference>
<comment type="caution">
    <text evidence="1">The sequence shown here is derived from an EMBL/GenBank/DDBJ whole genome shotgun (WGS) entry which is preliminary data.</text>
</comment>
<proteinExistence type="predicted"/>
<sequence>MPKYFTLQTSKILQVLQKVLKLSGMSFSTKKIKNTIQQRHVSLYSSLFLSAYHLNNIDEYYLYTNWKELFKRACRSNKKFLQKKINMSLNQKNLQIQFQYSYLLAQSFFSDLVALQNEMFRSKQFRERSDRNKKVIVVSITDLFLFDKVAFMKTFSQNGFQKQPKRFENPKICLLNQGLKLKSQKRMIKEELINLKSITRMSIIQENELCYPSQKVD</sequence>
<evidence type="ECO:0000313" key="2">
    <source>
        <dbReference type="Proteomes" id="UP000689195"/>
    </source>
</evidence>
<dbReference type="Proteomes" id="UP000689195">
    <property type="component" value="Unassembled WGS sequence"/>
</dbReference>
<dbReference type="EMBL" id="CAJJDO010000003">
    <property type="protein sequence ID" value="CAD8134542.1"/>
    <property type="molecule type" value="Genomic_DNA"/>
</dbReference>
<name>A0A8S1S4P2_9CILI</name>
<evidence type="ECO:0000313" key="1">
    <source>
        <dbReference type="EMBL" id="CAD8134542.1"/>
    </source>
</evidence>
<accession>A0A8S1S4P2</accession>
<organism evidence="1 2">
    <name type="scientific">Paramecium pentaurelia</name>
    <dbReference type="NCBI Taxonomy" id="43138"/>
    <lineage>
        <taxon>Eukaryota</taxon>
        <taxon>Sar</taxon>
        <taxon>Alveolata</taxon>
        <taxon>Ciliophora</taxon>
        <taxon>Intramacronucleata</taxon>
        <taxon>Oligohymenophorea</taxon>
        <taxon>Peniculida</taxon>
        <taxon>Parameciidae</taxon>
        <taxon>Paramecium</taxon>
    </lineage>
</organism>
<gene>
    <name evidence="1" type="ORF">PPENT_87.1.T0030359</name>
</gene>
<protein>
    <submittedName>
        <fullName evidence="1">Uncharacterized protein</fullName>
    </submittedName>
</protein>